<proteinExistence type="predicted"/>
<evidence type="ECO:0000313" key="3">
    <source>
        <dbReference type="Proteomes" id="UP001174909"/>
    </source>
</evidence>
<dbReference type="AlphaFoldDB" id="A0AA35TYL5"/>
<evidence type="ECO:0000313" key="2">
    <source>
        <dbReference type="EMBL" id="CAI8056164.1"/>
    </source>
</evidence>
<feature type="compositionally biased region" description="Polar residues" evidence="1">
    <location>
        <begin position="48"/>
        <end position="68"/>
    </location>
</feature>
<reference evidence="2" key="1">
    <citation type="submission" date="2023-03" db="EMBL/GenBank/DDBJ databases">
        <authorList>
            <person name="Steffen K."/>
            <person name="Cardenas P."/>
        </authorList>
    </citation>
    <scope>NUCLEOTIDE SEQUENCE</scope>
</reference>
<comment type="caution">
    <text evidence="2">The sequence shown here is derived from an EMBL/GenBank/DDBJ whole genome shotgun (WGS) entry which is preliminary data.</text>
</comment>
<protein>
    <submittedName>
        <fullName evidence="2">Uncharacterized protein</fullName>
    </submittedName>
</protein>
<feature type="region of interest" description="Disordered" evidence="1">
    <location>
        <begin position="47"/>
        <end position="68"/>
    </location>
</feature>
<sequence length="68" mass="7574">MVIGLLNAPVCLAASARAEPSRKRLQILRKPSKRTSVPLRKTACRFQRSGSKRWSSQYDQQSAPDFGA</sequence>
<gene>
    <name evidence="2" type="ORF">GBAR_LOCUS30604</name>
</gene>
<accession>A0AA35TYL5</accession>
<evidence type="ECO:0000256" key="1">
    <source>
        <dbReference type="SAM" id="MobiDB-lite"/>
    </source>
</evidence>
<name>A0AA35TYL5_GEOBA</name>
<dbReference type="EMBL" id="CASHTH010004334">
    <property type="protein sequence ID" value="CAI8056164.1"/>
    <property type="molecule type" value="Genomic_DNA"/>
</dbReference>
<keyword evidence="3" id="KW-1185">Reference proteome</keyword>
<organism evidence="2 3">
    <name type="scientific">Geodia barretti</name>
    <name type="common">Barrett's horny sponge</name>
    <dbReference type="NCBI Taxonomy" id="519541"/>
    <lineage>
        <taxon>Eukaryota</taxon>
        <taxon>Metazoa</taxon>
        <taxon>Porifera</taxon>
        <taxon>Demospongiae</taxon>
        <taxon>Heteroscleromorpha</taxon>
        <taxon>Tetractinellida</taxon>
        <taxon>Astrophorina</taxon>
        <taxon>Geodiidae</taxon>
        <taxon>Geodia</taxon>
    </lineage>
</organism>
<dbReference type="Proteomes" id="UP001174909">
    <property type="component" value="Unassembled WGS sequence"/>
</dbReference>